<gene>
    <name evidence="12" type="ORF">SAMN05421874_12941</name>
</gene>
<dbReference type="Pfam" id="PF00535">
    <property type="entry name" value="Glycos_transf_2"/>
    <property type="match status" value="1"/>
</dbReference>
<dbReference type="Gene3D" id="3.90.550.10">
    <property type="entry name" value="Spore Coat Polysaccharide Biosynthesis Protein SpsA, Chain A"/>
    <property type="match status" value="1"/>
</dbReference>
<organism evidence="12 13">
    <name type="scientific">Nonomuraea maritima</name>
    <dbReference type="NCBI Taxonomy" id="683260"/>
    <lineage>
        <taxon>Bacteria</taxon>
        <taxon>Bacillati</taxon>
        <taxon>Actinomycetota</taxon>
        <taxon>Actinomycetes</taxon>
        <taxon>Streptosporangiales</taxon>
        <taxon>Streptosporangiaceae</taxon>
        <taxon>Nonomuraea</taxon>
    </lineage>
</organism>
<dbReference type="InterPro" id="IPR001173">
    <property type="entry name" value="Glyco_trans_2-like"/>
</dbReference>
<dbReference type="PANTHER" id="PTHR43646">
    <property type="entry name" value="GLYCOSYLTRANSFERASE"/>
    <property type="match status" value="1"/>
</dbReference>
<evidence type="ECO:0000256" key="1">
    <source>
        <dbReference type="ARBA" id="ARBA00004236"/>
    </source>
</evidence>
<name>A0A1G9MYB9_9ACTN</name>
<dbReference type="STRING" id="683260.SAMN05421874_12941"/>
<evidence type="ECO:0000256" key="9">
    <source>
        <dbReference type="ARBA" id="ARBA00040345"/>
    </source>
</evidence>
<feature type="domain" description="Glycosyltransferase 2-like" evidence="11">
    <location>
        <begin position="2"/>
        <end position="100"/>
    </location>
</feature>
<protein>
    <recommendedName>
        <fullName evidence="9">4,4'-diaponeurosporenoate glycosyltransferase</fullName>
    </recommendedName>
</protein>
<evidence type="ECO:0000313" key="12">
    <source>
        <dbReference type="EMBL" id="SDL79316.1"/>
    </source>
</evidence>
<dbReference type="PANTHER" id="PTHR43646:SF2">
    <property type="entry name" value="GLYCOSYLTRANSFERASE 2-LIKE DOMAIN-CONTAINING PROTEIN"/>
    <property type="match status" value="1"/>
</dbReference>
<dbReference type="InterPro" id="IPR029044">
    <property type="entry name" value="Nucleotide-diphossugar_trans"/>
</dbReference>
<accession>A0A1G9MYB9</accession>
<evidence type="ECO:0000256" key="6">
    <source>
        <dbReference type="ARBA" id="ARBA00037281"/>
    </source>
</evidence>
<reference evidence="12 13" key="1">
    <citation type="submission" date="2016-10" db="EMBL/GenBank/DDBJ databases">
        <authorList>
            <person name="de Groot N.N."/>
        </authorList>
    </citation>
    <scope>NUCLEOTIDE SEQUENCE [LARGE SCALE GENOMIC DNA]</scope>
    <source>
        <strain evidence="12 13">CGMCC 4.5681</strain>
    </source>
</reference>
<dbReference type="EMBL" id="FNFB01000029">
    <property type="protein sequence ID" value="SDL79316.1"/>
    <property type="molecule type" value="Genomic_DNA"/>
</dbReference>
<proteinExistence type="inferred from homology"/>
<feature type="region of interest" description="Disordered" evidence="10">
    <location>
        <begin position="250"/>
        <end position="277"/>
    </location>
</feature>
<keyword evidence="2" id="KW-1003">Cell membrane</keyword>
<evidence type="ECO:0000256" key="2">
    <source>
        <dbReference type="ARBA" id="ARBA00022475"/>
    </source>
</evidence>
<evidence type="ECO:0000256" key="10">
    <source>
        <dbReference type="SAM" id="MobiDB-lite"/>
    </source>
</evidence>
<keyword evidence="4 12" id="KW-0808">Transferase</keyword>
<evidence type="ECO:0000256" key="3">
    <source>
        <dbReference type="ARBA" id="ARBA00022676"/>
    </source>
</evidence>
<dbReference type="Proteomes" id="UP000198683">
    <property type="component" value="Unassembled WGS sequence"/>
</dbReference>
<keyword evidence="5" id="KW-0472">Membrane</keyword>
<evidence type="ECO:0000256" key="5">
    <source>
        <dbReference type="ARBA" id="ARBA00023136"/>
    </source>
</evidence>
<evidence type="ECO:0000256" key="8">
    <source>
        <dbReference type="ARBA" id="ARBA00038120"/>
    </source>
</evidence>
<comment type="function">
    <text evidence="6">Catalyzes the glycosylation of 4,4'-diaponeurosporenoate, i.e. the esterification of glucose at the C1'' position with the carboxyl group of 4,4'-diaponeurosporenic acid, to form glycosyl-4,4'-diaponeurosporenoate. This is a step in the biosynthesis of staphyloxanthin, an orange pigment present in most staphylococci strains.</text>
</comment>
<sequence>MSVVIAAHDEERQLGRCLDALLPQGELEVVVVANGCSDRTAGVARERGVKVIELPEPGKAAALRAGDTACCAFPRLYLDADVVLGPGSVPAMLACLAATGAPACAPEPELDLTGVSRVAAGFHRVHERLMAGRRGLAGAGAYVLSEAGHARVWPMPDVLSDDGWVHRSFAPAERATAGRSLVRPARRVAAVVRRRARVRRGNRQLDRLGRTETRLGGADLVTLVRRREVTVPDAVCFVAVLVAERLPGWPTGRWGSPGQSGRSGGDDGWGSDRSSRD</sequence>
<keyword evidence="3" id="KW-0328">Glycosyltransferase</keyword>
<comment type="subcellular location">
    <subcellularLocation>
        <location evidence="1">Cell membrane</location>
    </subcellularLocation>
</comment>
<dbReference type="SUPFAM" id="SSF53448">
    <property type="entry name" value="Nucleotide-diphospho-sugar transferases"/>
    <property type="match status" value="1"/>
</dbReference>
<evidence type="ECO:0000256" key="7">
    <source>
        <dbReference type="ARBA" id="ARBA00037904"/>
    </source>
</evidence>
<dbReference type="GO" id="GO:0016757">
    <property type="term" value="F:glycosyltransferase activity"/>
    <property type="evidence" value="ECO:0007669"/>
    <property type="project" value="UniProtKB-KW"/>
</dbReference>
<evidence type="ECO:0000313" key="13">
    <source>
        <dbReference type="Proteomes" id="UP000198683"/>
    </source>
</evidence>
<dbReference type="RefSeq" id="WP_245740771.1">
    <property type="nucleotide sequence ID" value="NZ_FNFB01000029.1"/>
</dbReference>
<dbReference type="AlphaFoldDB" id="A0A1G9MYB9"/>
<comment type="similarity">
    <text evidence="8">Belongs to the glycosyltransferase 2 family. CrtQ subfamily.</text>
</comment>
<keyword evidence="13" id="KW-1185">Reference proteome</keyword>
<evidence type="ECO:0000259" key="11">
    <source>
        <dbReference type="Pfam" id="PF00535"/>
    </source>
</evidence>
<comment type="pathway">
    <text evidence="7">Carotenoid biosynthesis; staphyloxanthin biosynthesis; staphyloxanthin from farnesyl diphosphate: step 4/5.</text>
</comment>
<dbReference type="GO" id="GO:0005886">
    <property type="term" value="C:plasma membrane"/>
    <property type="evidence" value="ECO:0007669"/>
    <property type="project" value="UniProtKB-SubCell"/>
</dbReference>
<evidence type="ECO:0000256" key="4">
    <source>
        <dbReference type="ARBA" id="ARBA00022679"/>
    </source>
</evidence>